<dbReference type="EMBL" id="LXQA010062344">
    <property type="protein sequence ID" value="MCI06591.1"/>
    <property type="molecule type" value="Genomic_DNA"/>
</dbReference>
<evidence type="ECO:0000313" key="2">
    <source>
        <dbReference type="EMBL" id="MCI06591.1"/>
    </source>
</evidence>
<keyword evidence="3" id="KW-1185">Reference proteome</keyword>
<reference evidence="2 3" key="1">
    <citation type="journal article" date="2018" name="Front. Plant Sci.">
        <title>Red Clover (Trifolium pratense) and Zigzag Clover (T. medium) - A Picture of Genomic Similarities and Differences.</title>
        <authorList>
            <person name="Dluhosova J."/>
            <person name="Istvanek J."/>
            <person name="Nedelnik J."/>
            <person name="Repkova J."/>
        </authorList>
    </citation>
    <scope>NUCLEOTIDE SEQUENCE [LARGE SCALE GENOMIC DNA]</scope>
    <source>
        <strain evidence="3">cv. 10/8</strain>
        <tissue evidence="2">Leaf</tissue>
    </source>
</reference>
<dbReference type="AlphaFoldDB" id="A0A392P3F8"/>
<comment type="caution">
    <text evidence="2">The sequence shown here is derived from an EMBL/GenBank/DDBJ whole genome shotgun (WGS) entry which is preliminary data.</text>
</comment>
<dbReference type="Proteomes" id="UP000265520">
    <property type="component" value="Unassembled WGS sequence"/>
</dbReference>
<accession>A0A392P3F8</accession>
<name>A0A392P3F8_9FABA</name>
<feature type="compositionally biased region" description="Basic and acidic residues" evidence="1">
    <location>
        <begin position="68"/>
        <end position="78"/>
    </location>
</feature>
<feature type="non-terminal residue" evidence="2">
    <location>
        <position position="88"/>
    </location>
</feature>
<feature type="compositionally biased region" description="Basic and acidic residues" evidence="1">
    <location>
        <begin position="1"/>
        <end position="43"/>
    </location>
</feature>
<proteinExistence type="predicted"/>
<feature type="region of interest" description="Disordered" evidence="1">
    <location>
        <begin position="1"/>
        <end position="88"/>
    </location>
</feature>
<sequence length="88" mass="10119">MLETGGERSFNRLPDKAKDERSKDDRNKLRYNDASIEKYHTEGRFYGQNLPPPPHLYPNMVPQSVGAGRRDEDADRRYGATGHSQRLS</sequence>
<organism evidence="2 3">
    <name type="scientific">Trifolium medium</name>
    <dbReference type="NCBI Taxonomy" id="97028"/>
    <lineage>
        <taxon>Eukaryota</taxon>
        <taxon>Viridiplantae</taxon>
        <taxon>Streptophyta</taxon>
        <taxon>Embryophyta</taxon>
        <taxon>Tracheophyta</taxon>
        <taxon>Spermatophyta</taxon>
        <taxon>Magnoliopsida</taxon>
        <taxon>eudicotyledons</taxon>
        <taxon>Gunneridae</taxon>
        <taxon>Pentapetalae</taxon>
        <taxon>rosids</taxon>
        <taxon>fabids</taxon>
        <taxon>Fabales</taxon>
        <taxon>Fabaceae</taxon>
        <taxon>Papilionoideae</taxon>
        <taxon>50 kb inversion clade</taxon>
        <taxon>NPAAA clade</taxon>
        <taxon>Hologalegina</taxon>
        <taxon>IRL clade</taxon>
        <taxon>Trifolieae</taxon>
        <taxon>Trifolium</taxon>
    </lineage>
</organism>
<protein>
    <submittedName>
        <fullName evidence="2">THO complex subunit 2-like</fullName>
    </submittedName>
</protein>
<evidence type="ECO:0000313" key="3">
    <source>
        <dbReference type="Proteomes" id="UP000265520"/>
    </source>
</evidence>
<evidence type="ECO:0000256" key="1">
    <source>
        <dbReference type="SAM" id="MobiDB-lite"/>
    </source>
</evidence>